<name>A0A517MKE1_9BACT</name>
<dbReference type="AlphaFoldDB" id="A0A517MKE1"/>
<keyword evidence="10" id="KW-1185">Reference proteome</keyword>
<comment type="subcellular location">
    <subcellularLocation>
        <location evidence="1">Endomembrane system</location>
        <topology evidence="1">Multi-pass membrane protein</topology>
    </subcellularLocation>
</comment>
<dbReference type="InterPro" id="IPR036259">
    <property type="entry name" value="MFS_trans_sf"/>
</dbReference>
<dbReference type="InterPro" id="IPR051788">
    <property type="entry name" value="MFS_Transporter"/>
</dbReference>
<evidence type="ECO:0000313" key="10">
    <source>
        <dbReference type="Proteomes" id="UP000320672"/>
    </source>
</evidence>
<keyword evidence="3" id="KW-0813">Transport</keyword>
<evidence type="ECO:0000313" key="9">
    <source>
        <dbReference type="EMBL" id="QDS95257.1"/>
    </source>
</evidence>
<dbReference type="PROSITE" id="PS50850">
    <property type="entry name" value="MFS"/>
    <property type="match status" value="1"/>
</dbReference>
<keyword evidence="4 7" id="KW-0812">Transmembrane</keyword>
<feature type="transmembrane region" description="Helical" evidence="7">
    <location>
        <begin position="263"/>
        <end position="281"/>
    </location>
</feature>
<proteinExistence type="inferred from homology"/>
<dbReference type="EMBL" id="CP036262">
    <property type="protein sequence ID" value="QDS95257.1"/>
    <property type="molecule type" value="Genomic_DNA"/>
</dbReference>
<dbReference type="GO" id="GO:0022857">
    <property type="term" value="F:transmembrane transporter activity"/>
    <property type="evidence" value="ECO:0007669"/>
    <property type="project" value="InterPro"/>
</dbReference>
<dbReference type="KEGG" id="rml:FF011L_40500"/>
<dbReference type="Pfam" id="PF07690">
    <property type="entry name" value="MFS_1"/>
    <property type="match status" value="1"/>
</dbReference>
<feature type="transmembrane region" description="Helical" evidence="7">
    <location>
        <begin position="288"/>
        <end position="308"/>
    </location>
</feature>
<dbReference type="InterPro" id="IPR020846">
    <property type="entry name" value="MFS_dom"/>
</dbReference>
<dbReference type="Proteomes" id="UP000320672">
    <property type="component" value="Chromosome"/>
</dbReference>
<feature type="transmembrane region" description="Helical" evidence="7">
    <location>
        <begin position="113"/>
        <end position="131"/>
    </location>
</feature>
<gene>
    <name evidence="9" type="ORF">FF011L_40500</name>
</gene>
<dbReference type="InterPro" id="IPR011701">
    <property type="entry name" value="MFS"/>
</dbReference>
<keyword evidence="6 7" id="KW-0472">Membrane</keyword>
<keyword evidence="5 7" id="KW-1133">Transmembrane helix</keyword>
<feature type="transmembrane region" description="Helical" evidence="7">
    <location>
        <begin position="314"/>
        <end position="333"/>
    </location>
</feature>
<evidence type="ECO:0000259" key="8">
    <source>
        <dbReference type="PROSITE" id="PS50850"/>
    </source>
</evidence>
<feature type="transmembrane region" description="Helical" evidence="7">
    <location>
        <begin position="152"/>
        <end position="174"/>
    </location>
</feature>
<feature type="transmembrane region" description="Helical" evidence="7">
    <location>
        <begin position="186"/>
        <end position="205"/>
    </location>
</feature>
<dbReference type="RefSeq" id="WP_246109508.1">
    <property type="nucleotide sequence ID" value="NZ_CP036262.1"/>
</dbReference>
<sequence>MDLQISRGKLMLASFLTLVASGVGFATRTAAGGDWETEFGIGGGGFGAILGAGFLGFGIMIFFGGILVEKFGYKKLLTLAFVMHLASAAMLFLASPLFVMWQEADPGTASTKVFNLLFWSAFLFSICQGLYEAVINPLISQIYPESKTHHLNILHAGWPAGMILGGLFAAGFIGPESWFVQIPWQWALSSFVLFVLAYGILALPEKFPETVGETAKGGFATVFSCFASIPFLVLIVLHAMIGYMELGVDSWMTKLMENVLPNAVLILVYTSALMFVLRFFAGPIVHKINPIGLLLVSSVVACLGLLWLGMPTDSVAMIFAAATFYSFGKAFLWPTMLGVAGERYPQSGAIAMGALGAAGMLTVGQIGGPRIGAQQGYHMSESLEQNAPETFERYKAPEPVSSWGYDYIPLAPAKLGAVNKVKELKDGGFGNLDSIKDADLLSPEEKEVMLAHAATDIPAVQAAYLSGGRSALTLTAALPFAMAIGFLGLLIYYISQGGYKPVVLDSEGKKEEPAADEETPVAT</sequence>
<protein>
    <submittedName>
        <fullName evidence="9">Major Facilitator Superfamily protein</fullName>
    </submittedName>
</protein>
<evidence type="ECO:0000256" key="4">
    <source>
        <dbReference type="ARBA" id="ARBA00022692"/>
    </source>
</evidence>
<feature type="transmembrane region" description="Helical" evidence="7">
    <location>
        <begin position="76"/>
        <end position="101"/>
    </location>
</feature>
<evidence type="ECO:0000256" key="3">
    <source>
        <dbReference type="ARBA" id="ARBA00022448"/>
    </source>
</evidence>
<organism evidence="9 10">
    <name type="scientific">Roseimaritima multifibrata</name>
    <dbReference type="NCBI Taxonomy" id="1930274"/>
    <lineage>
        <taxon>Bacteria</taxon>
        <taxon>Pseudomonadati</taxon>
        <taxon>Planctomycetota</taxon>
        <taxon>Planctomycetia</taxon>
        <taxon>Pirellulales</taxon>
        <taxon>Pirellulaceae</taxon>
        <taxon>Roseimaritima</taxon>
    </lineage>
</organism>
<reference evidence="9 10" key="1">
    <citation type="submission" date="2019-02" db="EMBL/GenBank/DDBJ databases">
        <title>Deep-cultivation of Planctomycetes and their phenomic and genomic characterization uncovers novel biology.</title>
        <authorList>
            <person name="Wiegand S."/>
            <person name="Jogler M."/>
            <person name="Boedeker C."/>
            <person name="Pinto D."/>
            <person name="Vollmers J."/>
            <person name="Rivas-Marin E."/>
            <person name="Kohn T."/>
            <person name="Peeters S.H."/>
            <person name="Heuer A."/>
            <person name="Rast P."/>
            <person name="Oberbeckmann S."/>
            <person name="Bunk B."/>
            <person name="Jeske O."/>
            <person name="Meyerdierks A."/>
            <person name="Storesund J.E."/>
            <person name="Kallscheuer N."/>
            <person name="Luecker S."/>
            <person name="Lage O.M."/>
            <person name="Pohl T."/>
            <person name="Merkel B.J."/>
            <person name="Hornburger P."/>
            <person name="Mueller R.-W."/>
            <person name="Bruemmer F."/>
            <person name="Labrenz M."/>
            <person name="Spormann A.M."/>
            <person name="Op den Camp H."/>
            <person name="Overmann J."/>
            <person name="Amann R."/>
            <person name="Jetten M.S.M."/>
            <person name="Mascher T."/>
            <person name="Medema M.H."/>
            <person name="Devos D.P."/>
            <person name="Kaster A.-K."/>
            <person name="Ovreas L."/>
            <person name="Rohde M."/>
            <person name="Galperin M.Y."/>
            <person name="Jogler C."/>
        </authorList>
    </citation>
    <scope>NUCLEOTIDE SEQUENCE [LARGE SCALE GENOMIC DNA]</scope>
    <source>
        <strain evidence="9 10">FF011L</strain>
    </source>
</reference>
<evidence type="ECO:0000256" key="7">
    <source>
        <dbReference type="SAM" id="Phobius"/>
    </source>
</evidence>
<evidence type="ECO:0000256" key="5">
    <source>
        <dbReference type="ARBA" id="ARBA00022989"/>
    </source>
</evidence>
<dbReference type="GO" id="GO:0012505">
    <property type="term" value="C:endomembrane system"/>
    <property type="evidence" value="ECO:0007669"/>
    <property type="project" value="UniProtKB-SubCell"/>
</dbReference>
<feature type="domain" description="Major facilitator superfamily (MFS) profile" evidence="8">
    <location>
        <begin position="10"/>
        <end position="428"/>
    </location>
</feature>
<evidence type="ECO:0000256" key="2">
    <source>
        <dbReference type="ARBA" id="ARBA00008335"/>
    </source>
</evidence>
<evidence type="ECO:0000256" key="6">
    <source>
        <dbReference type="ARBA" id="ARBA00023136"/>
    </source>
</evidence>
<dbReference type="GO" id="GO:0016020">
    <property type="term" value="C:membrane"/>
    <property type="evidence" value="ECO:0007669"/>
    <property type="project" value="TreeGrafter"/>
</dbReference>
<accession>A0A517MKE1</accession>
<dbReference type="PANTHER" id="PTHR23514">
    <property type="entry name" value="BYPASS OF STOP CODON PROTEIN 6"/>
    <property type="match status" value="1"/>
</dbReference>
<dbReference type="PANTHER" id="PTHR23514:SF3">
    <property type="entry name" value="BYPASS OF STOP CODON PROTEIN 6"/>
    <property type="match status" value="1"/>
</dbReference>
<dbReference type="Gene3D" id="1.20.1250.20">
    <property type="entry name" value="MFS general substrate transporter like domains"/>
    <property type="match status" value="1"/>
</dbReference>
<feature type="transmembrane region" description="Helical" evidence="7">
    <location>
        <begin position="217"/>
        <end position="243"/>
    </location>
</feature>
<dbReference type="SUPFAM" id="SSF103473">
    <property type="entry name" value="MFS general substrate transporter"/>
    <property type="match status" value="1"/>
</dbReference>
<comment type="similarity">
    <text evidence="2">Belongs to the major facilitator superfamily.</text>
</comment>
<feature type="transmembrane region" description="Helical" evidence="7">
    <location>
        <begin position="471"/>
        <end position="494"/>
    </location>
</feature>
<evidence type="ECO:0000256" key="1">
    <source>
        <dbReference type="ARBA" id="ARBA00004127"/>
    </source>
</evidence>
<feature type="transmembrane region" description="Helical" evidence="7">
    <location>
        <begin position="41"/>
        <end position="64"/>
    </location>
</feature>